<accession>A0A4R6XVX0</accession>
<keyword evidence="6" id="KW-0653">Protein transport</keyword>
<dbReference type="Gene3D" id="2.30.42.10">
    <property type="match status" value="1"/>
</dbReference>
<evidence type="ECO:0000256" key="1">
    <source>
        <dbReference type="ARBA" id="ARBA00004533"/>
    </source>
</evidence>
<proteinExistence type="predicted"/>
<protein>
    <submittedName>
        <fullName evidence="11">Type II secretion system protein C</fullName>
    </submittedName>
</protein>
<dbReference type="GO" id="GO:0005886">
    <property type="term" value="C:plasma membrane"/>
    <property type="evidence" value="ECO:0007669"/>
    <property type="project" value="UniProtKB-SubCell"/>
</dbReference>
<evidence type="ECO:0000259" key="9">
    <source>
        <dbReference type="Pfam" id="PF11356"/>
    </source>
</evidence>
<evidence type="ECO:0000256" key="8">
    <source>
        <dbReference type="ARBA" id="ARBA00023136"/>
    </source>
</evidence>
<dbReference type="Proteomes" id="UP000295724">
    <property type="component" value="Unassembled WGS sequence"/>
</dbReference>
<keyword evidence="4" id="KW-0997">Cell inner membrane</keyword>
<evidence type="ECO:0000256" key="7">
    <source>
        <dbReference type="ARBA" id="ARBA00022989"/>
    </source>
</evidence>
<gene>
    <name evidence="11" type="ORF">C8D91_1202</name>
</gene>
<evidence type="ECO:0000256" key="5">
    <source>
        <dbReference type="ARBA" id="ARBA00022692"/>
    </source>
</evidence>
<keyword evidence="7" id="KW-1133">Transmembrane helix</keyword>
<feature type="domain" description="PDZ" evidence="10">
    <location>
        <begin position="198"/>
        <end position="269"/>
    </location>
</feature>
<evidence type="ECO:0000256" key="6">
    <source>
        <dbReference type="ARBA" id="ARBA00022927"/>
    </source>
</evidence>
<dbReference type="EMBL" id="SNZB01000002">
    <property type="protein sequence ID" value="TDR22709.1"/>
    <property type="molecule type" value="Genomic_DNA"/>
</dbReference>
<evidence type="ECO:0000259" key="10">
    <source>
        <dbReference type="Pfam" id="PF13180"/>
    </source>
</evidence>
<evidence type="ECO:0000256" key="3">
    <source>
        <dbReference type="ARBA" id="ARBA00022475"/>
    </source>
</evidence>
<keyword evidence="8" id="KW-0472">Membrane</keyword>
<dbReference type="Gene3D" id="2.30.30.830">
    <property type="match status" value="1"/>
</dbReference>
<comment type="subcellular location">
    <subcellularLocation>
        <location evidence="1">Cell inner membrane</location>
    </subcellularLocation>
</comment>
<dbReference type="InterPro" id="IPR036034">
    <property type="entry name" value="PDZ_sf"/>
</dbReference>
<keyword evidence="5" id="KW-0812">Transmembrane</keyword>
<organism evidence="11 12">
    <name type="scientific">Marinicella litoralis</name>
    <dbReference type="NCBI Taxonomy" id="644220"/>
    <lineage>
        <taxon>Bacteria</taxon>
        <taxon>Pseudomonadati</taxon>
        <taxon>Pseudomonadota</taxon>
        <taxon>Gammaproteobacteria</taxon>
        <taxon>Lysobacterales</taxon>
        <taxon>Marinicellaceae</taxon>
        <taxon>Marinicella</taxon>
    </lineage>
</organism>
<dbReference type="AlphaFoldDB" id="A0A4R6XVX0"/>
<dbReference type="Pfam" id="PF11356">
    <property type="entry name" value="T2SSC"/>
    <property type="match status" value="1"/>
</dbReference>
<keyword evidence="12" id="KW-1185">Reference proteome</keyword>
<dbReference type="GO" id="GO:0015031">
    <property type="term" value="P:protein transport"/>
    <property type="evidence" value="ECO:0007669"/>
    <property type="project" value="UniProtKB-KW"/>
</dbReference>
<reference evidence="11 12" key="1">
    <citation type="submission" date="2019-03" db="EMBL/GenBank/DDBJ databases">
        <title>Genomic Encyclopedia of Type Strains, Phase IV (KMG-IV): sequencing the most valuable type-strain genomes for metagenomic binning, comparative biology and taxonomic classification.</title>
        <authorList>
            <person name="Goeker M."/>
        </authorList>
    </citation>
    <scope>NUCLEOTIDE SEQUENCE [LARGE SCALE GENOMIC DNA]</scope>
    <source>
        <strain evidence="11 12">DSM 25488</strain>
    </source>
</reference>
<dbReference type="InterPro" id="IPR024961">
    <property type="entry name" value="T2SS_GspC_N"/>
</dbReference>
<sequence>MLLALLVLVWVQFILFPKHLQNDITAVTAPNSQLLPQAIRPKPSSFHLFGSSTVTEVPLDLLQFESSLDLIITGIFSSDDASQGLAYIRNRQGDEQKFKVGDDVFGLAVLDAIYDDHLILRRGGAKKEKLSLSKNRIDSQPTAINKPNVTSKNAVSSARIANHINQSSDWQDMLNKQKYDPSKIAKIASKVSVVTDGQGKISGLKVSQISGAGALMKQGLRSNDQITAVNGVKISYQNILELRKQLEGSSEANVTIMRNGKELNLNLNLSEFQ</sequence>
<dbReference type="SUPFAM" id="SSF50156">
    <property type="entry name" value="PDZ domain-like"/>
    <property type="match status" value="1"/>
</dbReference>
<feature type="domain" description="Type II secretion system protein GspC N-terminal" evidence="9">
    <location>
        <begin position="45"/>
        <end position="130"/>
    </location>
</feature>
<keyword evidence="2" id="KW-0813">Transport</keyword>
<evidence type="ECO:0000313" key="11">
    <source>
        <dbReference type="EMBL" id="TDR22709.1"/>
    </source>
</evidence>
<evidence type="ECO:0000256" key="4">
    <source>
        <dbReference type="ARBA" id="ARBA00022519"/>
    </source>
</evidence>
<name>A0A4R6XVX0_9GAMM</name>
<comment type="caution">
    <text evidence="11">The sequence shown here is derived from an EMBL/GenBank/DDBJ whole genome shotgun (WGS) entry which is preliminary data.</text>
</comment>
<dbReference type="InterPro" id="IPR001478">
    <property type="entry name" value="PDZ"/>
</dbReference>
<evidence type="ECO:0000313" key="12">
    <source>
        <dbReference type="Proteomes" id="UP000295724"/>
    </source>
</evidence>
<dbReference type="Pfam" id="PF13180">
    <property type="entry name" value="PDZ_2"/>
    <property type="match status" value="1"/>
</dbReference>
<evidence type="ECO:0000256" key="2">
    <source>
        <dbReference type="ARBA" id="ARBA00022448"/>
    </source>
</evidence>
<keyword evidence="3" id="KW-1003">Cell membrane</keyword>